<dbReference type="EMBL" id="CP003807">
    <property type="protein sequence ID" value="AGF49465.1"/>
    <property type="molecule type" value="Genomic_DNA"/>
</dbReference>
<dbReference type="PANTHER" id="PTHR37486:SF1">
    <property type="entry name" value="STRINGENT STARVATION PROTEIN B"/>
    <property type="match status" value="1"/>
</dbReference>
<protein>
    <submittedName>
        <fullName evidence="1">Stringent starvation protein B</fullName>
    </submittedName>
</protein>
<reference evidence="1 2" key="1">
    <citation type="journal article" date="2013" name="Genome Biol. Evol.">
        <title>Genome evolution and phylogenomic analysis of candidatus kinetoplastibacterium, the betaproteobacterial endosymbionts of strigomonas and angomonas.</title>
        <authorList>
            <person name="Alves J.M."/>
            <person name="Serrano M.G."/>
            <person name="Maia da Silva F."/>
            <person name="Voegtly L.J."/>
            <person name="Matveyev A.V."/>
            <person name="Teixeira M.M."/>
            <person name="Camargo E.P."/>
            <person name="Buck G.A."/>
        </authorList>
    </citation>
    <scope>NUCLEOTIDE SEQUENCE [LARGE SCALE GENOMIC DNA]</scope>
    <source>
        <strain evidence="1 2">TCC012E</strain>
    </source>
</reference>
<dbReference type="InterPro" id="IPR036760">
    <property type="entry name" value="SspB-like_sf"/>
</dbReference>
<dbReference type="AlphaFoldDB" id="M1MCD7"/>
<keyword evidence="2" id="KW-1185">Reference proteome</keyword>
<dbReference type="PATRIC" id="fig|1208922.3.peg.12"/>
<evidence type="ECO:0000313" key="1">
    <source>
        <dbReference type="EMBL" id="AGF49465.1"/>
    </source>
</evidence>
<proteinExistence type="predicted"/>
<dbReference type="InterPro" id="IPR007481">
    <property type="entry name" value="SspB"/>
</dbReference>
<dbReference type="KEGG" id="kbt:BCUE_0221"/>
<gene>
    <name evidence="1" type="ORF">BCUE_0221</name>
</gene>
<dbReference type="SUPFAM" id="SSF101738">
    <property type="entry name" value="SspB-like"/>
    <property type="match status" value="1"/>
</dbReference>
<dbReference type="RefSeq" id="WP_015237737.1">
    <property type="nucleotide sequence ID" value="NC_020285.1"/>
</dbReference>
<sequence length="123" mass="13952">MQSNSTKPYLIRALHEWCTDNNYEPYILVKTDDTTIVPRLYIKNGEITLNISIDATAKLQIKNDAITFQANFNNTIENIFIPMANIIAIYSPVTGIGMEFTFSKANNDSNLENIKSKQFSIVK</sequence>
<dbReference type="Gene3D" id="2.30.30.220">
    <property type="entry name" value="SspB-like"/>
    <property type="match status" value="1"/>
</dbReference>
<evidence type="ECO:0000313" key="2">
    <source>
        <dbReference type="Proteomes" id="UP000011563"/>
    </source>
</evidence>
<dbReference type="PANTHER" id="PTHR37486">
    <property type="entry name" value="STRINGENT STARVATION PROTEIN B"/>
    <property type="match status" value="1"/>
</dbReference>
<accession>M1MCD7</accession>
<dbReference type="Proteomes" id="UP000011563">
    <property type="component" value="Chromosome"/>
</dbReference>
<name>M1MCD7_9PROT</name>
<dbReference type="HOGENOM" id="CLU_118425_2_1_4"/>
<dbReference type="Pfam" id="PF04386">
    <property type="entry name" value="SspB"/>
    <property type="match status" value="1"/>
</dbReference>
<organism evidence="1 2">
    <name type="scientific">Candidatus Kinetoplastidibacterium blastocrithidiae TCC012E</name>
    <dbReference type="NCBI Taxonomy" id="1208922"/>
    <lineage>
        <taxon>Bacteria</taxon>
        <taxon>Pseudomonadati</taxon>
        <taxon>Pseudomonadota</taxon>
        <taxon>Betaproteobacteria</taxon>
        <taxon>Candidatus Kinetoplastidibacterium</taxon>
    </lineage>
</organism>